<evidence type="ECO:0000256" key="3">
    <source>
        <dbReference type="ARBA" id="ARBA00023015"/>
    </source>
</evidence>
<feature type="DNA-binding region" description="OmpR/PhoB-type" evidence="7">
    <location>
        <begin position="128"/>
        <end position="226"/>
    </location>
</feature>
<evidence type="ECO:0000256" key="5">
    <source>
        <dbReference type="ARBA" id="ARBA00023163"/>
    </source>
</evidence>
<feature type="modified residue" description="4-aspartylphosphate" evidence="6">
    <location>
        <position position="51"/>
    </location>
</feature>
<dbReference type="CDD" id="cd17625">
    <property type="entry name" value="REC_OmpR_DrrD-like"/>
    <property type="match status" value="1"/>
</dbReference>
<dbReference type="Proteomes" id="UP000321944">
    <property type="component" value="Chromosome"/>
</dbReference>
<dbReference type="InterPro" id="IPR011006">
    <property type="entry name" value="CheY-like_superfamily"/>
</dbReference>
<dbReference type="InterPro" id="IPR036388">
    <property type="entry name" value="WH-like_DNA-bd_sf"/>
</dbReference>
<dbReference type="PANTHER" id="PTHR48111:SF22">
    <property type="entry name" value="REGULATOR OF RPOS"/>
    <property type="match status" value="1"/>
</dbReference>
<dbReference type="CDD" id="cd00383">
    <property type="entry name" value="trans_reg_C"/>
    <property type="match status" value="1"/>
</dbReference>
<dbReference type="PANTHER" id="PTHR48111">
    <property type="entry name" value="REGULATOR OF RPOS"/>
    <property type="match status" value="1"/>
</dbReference>
<evidence type="ECO:0000256" key="2">
    <source>
        <dbReference type="ARBA" id="ARBA00023012"/>
    </source>
</evidence>
<keyword evidence="5" id="KW-0804">Transcription</keyword>
<dbReference type="SMART" id="SM00448">
    <property type="entry name" value="REC"/>
    <property type="match status" value="1"/>
</dbReference>
<dbReference type="Gene3D" id="1.10.10.10">
    <property type="entry name" value="Winged helix-like DNA-binding domain superfamily/Winged helix DNA-binding domain"/>
    <property type="match status" value="1"/>
</dbReference>
<dbReference type="SUPFAM" id="SSF52172">
    <property type="entry name" value="CheY-like"/>
    <property type="match status" value="1"/>
</dbReference>
<keyword evidence="4 7" id="KW-0238">DNA-binding</keyword>
<evidence type="ECO:0000259" key="9">
    <source>
        <dbReference type="PROSITE" id="PS51755"/>
    </source>
</evidence>
<dbReference type="FunFam" id="1.10.10.10:FF:000005">
    <property type="entry name" value="Two-component system response regulator"/>
    <property type="match status" value="1"/>
</dbReference>
<dbReference type="SMART" id="SM00862">
    <property type="entry name" value="Trans_reg_C"/>
    <property type="match status" value="1"/>
</dbReference>
<dbReference type="GO" id="GO:0006355">
    <property type="term" value="P:regulation of DNA-templated transcription"/>
    <property type="evidence" value="ECO:0007669"/>
    <property type="project" value="InterPro"/>
</dbReference>
<dbReference type="RefSeq" id="WP_147003751.1">
    <property type="nucleotide sequence ID" value="NZ_AP019841.1"/>
</dbReference>
<dbReference type="Gene3D" id="3.40.50.2300">
    <property type="match status" value="1"/>
</dbReference>
<feature type="domain" description="Response regulatory" evidence="8">
    <location>
        <begin position="2"/>
        <end position="116"/>
    </location>
</feature>
<dbReference type="Pfam" id="PF00486">
    <property type="entry name" value="Trans_reg_C"/>
    <property type="match status" value="1"/>
</dbReference>
<evidence type="ECO:0000313" key="11">
    <source>
        <dbReference type="Proteomes" id="UP000321944"/>
    </source>
</evidence>
<dbReference type="AlphaFoldDB" id="A0A510KTG9"/>
<keyword evidence="1 6" id="KW-0597">Phosphoprotein</keyword>
<dbReference type="SUPFAM" id="SSF46894">
    <property type="entry name" value="C-terminal effector domain of the bipartite response regulators"/>
    <property type="match status" value="1"/>
</dbReference>
<protein>
    <submittedName>
        <fullName evidence="10">Winged helix family two component transcriptional regulator</fullName>
    </submittedName>
</protein>
<dbReference type="PROSITE" id="PS51755">
    <property type="entry name" value="OMPR_PHOB"/>
    <property type="match status" value="1"/>
</dbReference>
<dbReference type="Gene3D" id="6.10.250.690">
    <property type="match status" value="1"/>
</dbReference>
<evidence type="ECO:0000256" key="1">
    <source>
        <dbReference type="ARBA" id="ARBA00022553"/>
    </source>
</evidence>
<reference evidence="10 11" key="1">
    <citation type="submission" date="2019-07" db="EMBL/GenBank/DDBJ databases">
        <title>Complete Genome Sequence of Leptotrichia wadei Strain JMUB3936.</title>
        <authorList>
            <person name="Watanabe S."/>
            <person name="Cui L."/>
        </authorList>
    </citation>
    <scope>NUCLEOTIDE SEQUENCE [LARGE SCALE GENOMIC DNA]</scope>
    <source>
        <strain evidence="10 11">JMUB3936</strain>
    </source>
</reference>
<name>A0A510KTG9_9FUSO</name>
<dbReference type="EMBL" id="AP019841">
    <property type="protein sequence ID" value="BBM55020.1"/>
    <property type="molecule type" value="Genomic_DNA"/>
</dbReference>
<proteinExistence type="predicted"/>
<dbReference type="InterPro" id="IPR001867">
    <property type="entry name" value="OmpR/PhoB-type_DNA-bd"/>
</dbReference>
<evidence type="ECO:0000256" key="4">
    <source>
        <dbReference type="ARBA" id="ARBA00023125"/>
    </source>
</evidence>
<dbReference type="PROSITE" id="PS50110">
    <property type="entry name" value="RESPONSE_REGULATORY"/>
    <property type="match status" value="1"/>
</dbReference>
<evidence type="ECO:0000256" key="6">
    <source>
        <dbReference type="PROSITE-ProRule" id="PRU00169"/>
    </source>
</evidence>
<gene>
    <name evidence="10" type="ORF">JMUB3936_1304</name>
</gene>
<dbReference type="Pfam" id="PF00072">
    <property type="entry name" value="Response_reg"/>
    <property type="match status" value="1"/>
</dbReference>
<dbReference type="GO" id="GO:0000156">
    <property type="term" value="F:phosphorelay response regulator activity"/>
    <property type="evidence" value="ECO:0007669"/>
    <property type="project" value="TreeGrafter"/>
</dbReference>
<dbReference type="FunFam" id="3.40.50.2300:FF:000002">
    <property type="entry name" value="DNA-binding response regulator PhoP"/>
    <property type="match status" value="1"/>
</dbReference>
<keyword evidence="2" id="KW-0902">Two-component regulatory system</keyword>
<dbReference type="InterPro" id="IPR039420">
    <property type="entry name" value="WalR-like"/>
</dbReference>
<evidence type="ECO:0000259" key="8">
    <source>
        <dbReference type="PROSITE" id="PS50110"/>
    </source>
</evidence>
<accession>A0A510KTG9</accession>
<feature type="domain" description="OmpR/PhoB-type" evidence="9">
    <location>
        <begin position="128"/>
        <end position="226"/>
    </location>
</feature>
<dbReference type="OrthoDB" id="9790442at2"/>
<dbReference type="GO" id="GO:0005829">
    <property type="term" value="C:cytosol"/>
    <property type="evidence" value="ECO:0007669"/>
    <property type="project" value="TreeGrafter"/>
</dbReference>
<evidence type="ECO:0000256" key="7">
    <source>
        <dbReference type="PROSITE-ProRule" id="PRU01091"/>
    </source>
</evidence>
<evidence type="ECO:0000313" key="10">
    <source>
        <dbReference type="EMBL" id="BBM55020.1"/>
    </source>
</evidence>
<keyword evidence="3" id="KW-0805">Transcription regulation</keyword>
<dbReference type="InterPro" id="IPR016032">
    <property type="entry name" value="Sig_transdc_resp-reg_C-effctor"/>
</dbReference>
<dbReference type="GO" id="GO:0032993">
    <property type="term" value="C:protein-DNA complex"/>
    <property type="evidence" value="ECO:0007669"/>
    <property type="project" value="TreeGrafter"/>
</dbReference>
<dbReference type="InterPro" id="IPR001789">
    <property type="entry name" value="Sig_transdc_resp-reg_receiver"/>
</dbReference>
<organism evidence="10 11">
    <name type="scientific">Leptotrichia wadei</name>
    <dbReference type="NCBI Taxonomy" id="157687"/>
    <lineage>
        <taxon>Bacteria</taxon>
        <taxon>Fusobacteriati</taxon>
        <taxon>Fusobacteriota</taxon>
        <taxon>Fusobacteriia</taxon>
        <taxon>Fusobacteriales</taxon>
        <taxon>Leptotrichiaceae</taxon>
        <taxon>Leptotrichia</taxon>
    </lineage>
</organism>
<sequence>MRILVIEDEKNLNDIIVKRLILEKYGVDTCFNGNDALEYIFSTEYDVIVSDIMLPGIDGFEILKRIREKGIKTPVLLLTALDGIEDRVKGLDYGADDYLVKPFAFDELMARIRVLLRRNSTNGNSNASNIFSIANLTVNCNSHDVFRDDVPIKLSTREFTILEYMIRNKERVLSREQIEQHIWNYDYEGGTNVIDVYIRYLRKKIDKDFEPKLIHTVRGIGYVLKVE</sequence>
<dbReference type="GO" id="GO:0000976">
    <property type="term" value="F:transcription cis-regulatory region binding"/>
    <property type="evidence" value="ECO:0007669"/>
    <property type="project" value="TreeGrafter"/>
</dbReference>